<dbReference type="Proteomes" id="UP000011919">
    <property type="component" value="Unassembled WGS sequence"/>
</dbReference>
<dbReference type="STRING" id="1235279.C772_00263"/>
<evidence type="ECO:0000256" key="1">
    <source>
        <dbReference type="SAM" id="SignalP"/>
    </source>
</evidence>
<keyword evidence="4" id="KW-1185">Reference proteome</keyword>
<dbReference type="InterPro" id="IPR011081">
    <property type="entry name" value="Big_4"/>
</dbReference>
<dbReference type="RefSeq" id="WP_008296725.1">
    <property type="nucleotide sequence ID" value="NZ_AOFT01000001.1"/>
</dbReference>
<evidence type="ECO:0000313" key="3">
    <source>
        <dbReference type="EMBL" id="EMR07934.1"/>
    </source>
</evidence>
<gene>
    <name evidence="3" type="primary">ctc_4</name>
    <name evidence="3" type="ORF">C772_00263</name>
</gene>
<dbReference type="InterPro" id="IPR001119">
    <property type="entry name" value="SLH_dom"/>
</dbReference>
<dbReference type="PROSITE" id="PS51272">
    <property type="entry name" value="SLH"/>
    <property type="match status" value="2"/>
</dbReference>
<sequence>MKKTTYRRFTAAAGASALMGSVIVPAAAAPQETAKAFSDVPESSSHYETILEARALGIMTGYGDSTFKPDQKLNRGNVAKAFGKYVVAKSGMELEEYIEEHHISDVENFTDVPDAWPDKELVTYSKIVKKAGIFRGANNKLNASKLMPRDQIAEVLVRAFGFEDQQGAPGIPDTEQSGYAKSIEIIYENGVSNANPYHPLNKTSRAQFASFLVRAYKVAEGLDPQRPYPFPVESVHSLDDIAIIVGEKPELPETVGVTLKSGVTTTKAVEWNTNQLATDEIGTYTIIGDVADTDLTASVEVIVKKPTYRQPLSIRSNNNVIEIDFHEHPMTESAFDPANYKLNDGPLPSGTKIESVDSRVKDSRIKITLPMPQEVIPDDIKYTFEITQNVKTQTGHIIVGNSIPANTGIEEPVNASVTGYFKDNVAPTLVSANYVIPTADSDATMKFS</sequence>
<organism evidence="3 4">
    <name type="scientific">Bhargavaea cecembensis DSE10</name>
    <dbReference type="NCBI Taxonomy" id="1235279"/>
    <lineage>
        <taxon>Bacteria</taxon>
        <taxon>Bacillati</taxon>
        <taxon>Bacillota</taxon>
        <taxon>Bacilli</taxon>
        <taxon>Bacillales</taxon>
        <taxon>Caryophanaceae</taxon>
        <taxon>Bhargavaea</taxon>
    </lineage>
</organism>
<feature type="domain" description="SLH" evidence="2">
    <location>
        <begin position="157"/>
        <end position="226"/>
    </location>
</feature>
<reference evidence="3 4" key="1">
    <citation type="journal article" date="2013" name="Genome Announc.">
        <title>Draft Genome Sequence of Bhargavaea cecembensis Strain DSE10T, Isolated from a Deep-Sea Sediment Sample Collected at a Depth of 5,904 m from the Chagos-Laccadive Ridge System in the Indian Ocean.</title>
        <authorList>
            <person name="Shivaji S."/>
            <person name="Ara S."/>
            <person name="Begum Z."/>
            <person name="Ruth M."/>
            <person name="Singh A."/>
            <person name="Kumar Pinnaka A."/>
        </authorList>
    </citation>
    <scope>NUCLEOTIDE SEQUENCE [LARGE SCALE GENOMIC DNA]</scope>
    <source>
        <strain evidence="3 4">DSE10</strain>
    </source>
</reference>
<accession>M7PBS9</accession>
<comment type="caution">
    <text evidence="3">The sequence shown here is derived from an EMBL/GenBank/DDBJ whole genome shotgun (WGS) entry which is preliminary data.</text>
</comment>
<name>M7PBS9_9BACL</name>
<keyword evidence="1" id="KW-0732">Signal</keyword>
<feature type="chain" id="PRO_5004082781" evidence="1">
    <location>
        <begin position="29"/>
        <end position="448"/>
    </location>
</feature>
<protein>
    <submittedName>
        <fullName evidence="3">Parasporal protein</fullName>
    </submittedName>
</protein>
<feature type="domain" description="SLH" evidence="2">
    <location>
        <begin position="33"/>
        <end position="96"/>
    </location>
</feature>
<feature type="signal peptide" evidence="1">
    <location>
        <begin position="1"/>
        <end position="28"/>
    </location>
</feature>
<proteinExistence type="predicted"/>
<dbReference type="Pfam" id="PF07532">
    <property type="entry name" value="Big_4"/>
    <property type="match status" value="1"/>
</dbReference>
<evidence type="ECO:0000313" key="4">
    <source>
        <dbReference type="Proteomes" id="UP000011919"/>
    </source>
</evidence>
<dbReference type="EMBL" id="AOFT01000001">
    <property type="protein sequence ID" value="EMR07934.1"/>
    <property type="molecule type" value="Genomic_DNA"/>
</dbReference>
<dbReference type="Pfam" id="PF00395">
    <property type="entry name" value="SLH"/>
    <property type="match status" value="1"/>
</dbReference>
<evidence type="ECO:0000259" key="2">
    <source>
        <dbReference type="PROSITE" id="PS51272"/>
    </source>
</evidence>
<dbReference type="eggNOG" id="COG1404">
    <property type="taxonomic scope" value="Bacteria"/>
</dbReference>
<dbReference type="AlphaFoldDB" id="M7PBS9"/>